<evidence type="ECO:0000256" key="8">
    <source>
        <dbReference type="SAM" id="Phobius"/>
    </source>
</evidence>
<keyword evidence="6 8" id="KW-0472">Membrane</keyword>
<evidence type="ECO:0000256" key="3">
    <source>
        <dbReference type="ARBA" id="ARBA00022475"/>
    </source>
</evidence>
<keyword evidence="7" id="KW-0813">Transport</keyword>
<dbReference type="GO" id="GO:0005886">
    <property type="term" value="C:plasma membrane"/>
    <property type="evidence" value="ECO:0007669"/>
    <property type="project" value="UniProtKB-SubCell"/>
</dbReference>
<dbReference type="Gene3D" id="3.30.420.270">
    <property type="match status" value="1"/>
</dbReference>
<evidence type="ECO:0000313" key="9">
    <source>
        <dbReference type="EMBL" id="EMS77468.1"/>
    </source>
</evidence>
<feature type="transmembrane region" description="Helical" evidence="8">
    <location>
        <begin position="15"/>
        <end position="34"/>
    </location>
</feature>
<protein>
    <submittedName>
        <fullName evidence="9">Biopolymer transport protein ExbD/TolR family</fullName>
    </submittedName>
</protein>
<dbReference type="Proteomes" id="UP000014216">
    <property type="component" value="Unassembled WGS sequence"/>
</dbReference>
<evidence type="ECO:0000256" key="7">
    <source>
        <dbReference type="RuleBase" id="RU003879"/>
    </source>
</evidence>
<dbReference type="GO" id="GO:0015031">
    <property type="term" value="P:protein transport"/>
    <property type="evidence" value="ECO:0007669"/>
    <property type="project" value="UniProtKB-KW"/>
</dbReference>
<keyword evidence="4 7" id="KW-0812">Transmembrane</keyword>
<dbReference type="Pfam" id="PF02472">
    <property type="entry name" value="ExbD"/>
    <property type="match status" value="1"/>
</dbReference>
<evidence type="ECO:0000256" key="5">
    <source>
        <dbReference type="ARBA" id="ARBA00022989"/>
    </source>
</evidence>
<comment type="caution">
    <text evidence="9">The sequence shown here is derived from an EMBL/GenBank/DDBJ whole genome shotgun (WGS) entry which is preliminary data.</text>
</comment>
<evidence type="ECO:0000256" key="6">
    <source>
        <dbReference type="ARBA" id="ARBA00023136"/>
    </source>
</evidence>
<dbReference type="OrthoDB" id="9793581at2"/>
<evidence type="ECO:0000256" key="4">
    <source>
        <dbReference type="ARBA" id="ARBA00022692"/>
    </source>
</evidence>
<dbReference type="EMBL" id="APJX01000015">
    <property type="protein sequence ID" value="EMS77468.1"/>
    <property type="molecule type" value="Genomic_DNA"/>
</dbReference>
<name>S0FQU6_9BACT</name>
<keyword evidence="3" id="KW-1003">Cell membrane</keyword>
<evidence type="ECO:0000313" key="10">
    <source>
        <dbReference type="Proteomes" id="UP000014216"/>
    </source>
</evidence>
<accession>S0FQU6</accession>
<dbReference type="RefSeq" id="WP_006968543.1">
    <property type="nucleotide sequence ID" value="NZ_APJX01000015.1"/>
</dbReference>
<dbReference type="AlphaFoldDB" id="S0FQU6"/>
<evidence type="ECO:0000256" key="2">
    <source>
        <dbReference type="ARBA" id="ARBA00005811"/>
    </source>
</evidence>
<dbReference type="InterPro" id="IPR003400">
    <property type="entry name" value="ExbD"/>
</dbReference>
<sequence length="134" mass="14626">MKINLPAPGKPRIEMLPLIDIVFLLLVVFIYSMLSMSVHRGLSVTLPESSVADIEKQTPVSVTVKGENELYVDDVQVSLADLSHMLASESTGKTTPGVLLFAEESVSYQTLFTVLDQITLAGIHDISLQAKLKK</sequence>
<reference evidence="9 10" key="1">
    <citation type="journal article" date="2013" name="Genome Announc.">
        <title>Draft Genome Sequence of Desulfotignum phosphitoxidans DSM 13687 Strain FiPS-3.</title>
        <authorList>
            <person name="Poehlein A."/>
            <person name="Daniel R."/>
            <person name="Simeonova D.D."/>
        </authorList>
    </citation>
    <scope>NUCLEOTIDE SEQUENCE [LARGE SCALE GENOMIC DNA]</scope>
    <source>
        <strain evidence="9 10">DSM 13687</strain>
    </source>
</reference>
<keyword evidence="5 8" id="KW-1133">Transmembrane helix</keyword>
<dbReference type="GO" id="GO:0022857">
    <property type="term" value="F:transmembrane transporter activity"/>
    <property type="evidence" value="ECO:0007669"/>
    <property type="project" value="InterPro"/>
</dbReference>
<comment type="similarity">
    <text evidence="2 7">Belongs to the ExbD/TolR family.</text>
</comment>
<dbReference type="PANTHER" id="PTHR30558">
    <property type="entry name" value="EXBD MEMBRANE COMPONENT OF PMF-DRIVEN MACROMOLECULE IMPORT SYSTEM"/>
    <property type="match status" value="1"/>
</dbReference>
<comment type="subcellular location">
    <subcellularLocation>
        <location evidence="1">Cell membrane</location>
        <topology evidence="1">Single-pass membrane protein</topology>
    </subcellularLocation>
    <subcellularLocation>
        <location evidence="7">Cell membrane</location>
        <topology evidence="7">Single-pass type II membrane protein</topology>
    </subcellularLocation>
</comment>
<keyword evidence="10" id="KW-1185">Reference proteome</keyword>
<evidence type="ECO:0000256" key="1">
    <source>
        <dbReference type="ARBA" id="ARBA00004162"/>
    </source>
</evidence>
<organism evidence="9 10">
    <name type="scientific">Desulfotignum phosphitoxidans DSM 13687</name>
    <dbReference type="NCBI Taxonomy" id="1286635"/>
    <lineage>
        <taxon>Bacteria</taxon>
        <taxon>Pseudomonadati</taxon>
        <taxon>Thermodesulfobacteriota</taxon>
        <taxon>Desulfobacteria</taxon>
        <taxon>Desulfobacterales</taxon>
        <taxon>Desulfobacteraceae</taxon>
        <taxon>Desulfotignum</taxon>
    </lineage>
</organism>
<proteinExistence type="inferred from homology"/>
<keyword evidence="7" id="KW-0653">Protein transport</keyword>
<gene>
    <name evidence="9" type="ORF">Dpo_15c00440</name>
</gene>